<evidence type="ECO:0000256" key="5">
    <source>
        <dbReference type="ARBA" id="ARBA00007920"/>
    </source>
</evidence>
<evidence type="ECO:0000256" key="7">
    <source>
        <dbReference type="ARBA" id="ARBA00023128"/>
    </source>
</evidence>
<accession>A0ABY0G8I2</accession>
<keyword evidence="8" id="KW-0472">Membrane</keyword>
<evidence type="ECO:0000256" key="6">
    <source>
        <dbReference type="ARBA" id="ARBA00022824"/>
    </source>
</evidence>
<comment type="subcellular location">
    <subcellularLocation>
        <location evidence="2">Endoplasmic reticulum</location>
    </subcellularLocation>
    <subcellularLocation>
        <location evidence="3">Membrane</location>
    </subcellularLocation>
    <subcellularLocation>
        <location evidence="1">Mitochondrion</location>
    </subcellularLocation>
</comment>
<keyword evidence="6" id="KW-0256">Endoplasmic reticulum</keyword>
<dbReference type="PANTHER" id="PTHR48182:SF2">
    <property type="entry name" value="PROTEIN SERAC1"/>
    <property type="match status" value="1"/>
</dbReference>
<dbReference type="Gene3D" id="3.40.50.1820">
    <property type="entry name" value="alpha/beta hydrolase"/>
    <property type="match status" value="1"/>
</dbReference>
<dbReference type="SUPFAM" id="SSF53474">
    <property type="entry name" value="alpha/beta-Hydrolases"/>
    <property type="match status" value="1"/>
</dbReference>
<dbReference type="InterPro" id="IPR007751">
    <property type="entry name" value="DUF676_lipase-like"/>
</dbReference>
<gene>
    <name evidence="11" type="ORF">AA0119_g7899</name>
</gene>
<dbReference type="Proteomes" id="UP000293195">
    <property type="component" value="Unassembled WGS sequence"/>
</dbReference>
<sequence>MFDRFRRNTKVDENEQVEIEEDETALSFPESTLGLHTLYSINNNDIDACLDIVFVHGLGGDSYSTWTDNASNKMWPAHFLPQSPKFVKSRIMTFGYNAAAFVTPGETKTNDRLFAFGEQLLVALNDARIEDYQIRRPLILVGHSLGGLVIKSALVYARARSALYKDIVDSVNALVFFGTPHQGANIADWTKYLGKISRVIGIRSSTVTAELGLWSKPILDLNNLFTEQAADQNVSTFWEMEKYLGVQVVDEGSARMGNVKKEISQGLKRNHRTICKFASADESEFGVVLRRFNAIATEIQRGLPIALPATPTGDLSHKQTSAPPRDEALEERLRNLRK</sequence>
<dbReference type="EMBL" id="PDXF01000033">
    <property type="protein sequence ID" value="RYN96987.1"/>
    <property type="molecule type" value="Genomic_DNA"/>
</dbReference>
<proteinExistence type="inferred from homology"/>
<feature type="compositionally biased region" description="Basic and acidic residues" evidence="9">
    <location>
        <begin position="324"/>
        <end position="338"/>
    </location>
</feature>
<name>A0ABY0G8I2_9PLEO</name>
<evidence type="ECO:0000256" key="1">
    <source>
        <dbReference type="ARBA" id="ARBA00004173"/>
    </source>
</evidence>
<protein>
    <recommendedName>
        <fullName evidence="10">DUF676 domain-containing protein</fullName>
    </recommendedName>
</protein>
<evidence type="ECO:0000256" key="3">
    <source>
        <dbReference type="ARBA" id="ARBA00004370"/>
    </source>
</evidence>
<feature type="region of interest" description="Disordered" evidence="9">
    <location>
        <begin position="307"/>
        <end position="338"/>
    </location>
</feature>
<comment type="pathway">
    <text evidence="4">Mycotoxin biosynthesis.</text>
</comment>
<dbReference type="PANTHER" id="PTHR48182">
    <property type="entry name" value="PROTEIN SERAC1"/>
    <property type="match status" value="1"/>
</dbReference>
<feature type="domain" description="DUF676" evidence="10">
    <location>
        <begin position="52"/>
        <end position="190"/>
    </location>
</feature>
<keyword evidence="7" id="KW-0496">Mitochondrion</keyword>
<dbReference type="InterPro" id="IPR029058">
    <property type="entry name" value="AB_hydrolase_fold"/>
</dbReference>
<organism evidence="11 12">
    <name type="scientific">Alternaria tenuissima</name>
    <dbReference type="NCBI Taxonomy" id="119927"/>
    <lineage>
        <taxon>Eukaryota</taxon>
        <taxon>Fungi</taxon>
        <taxon>Dikarya</taxon>
        <taxon>Ascomycota</taxon>
        <taxon>Pezizomycotina</taxon>
        <taxon>Dothideomycetes</taxon>
        <taxon>Pleosporomycetidae</taxon>
        <taxon>Pleosporales</taxon>
        <taxon>Pleosporineae</taxon>
        <taxon>Pleosporaceae</taxon>
        <taxon>Alternaria</taxon>
        <taxon>Alternaria sect. Alternaria</taxon>
        <taxon>Alternaria alternata complex</taxon>
    </lineage>
</organism>
<evidence type="ECO:0000313" key="12">
    <source>
        <dbReference type="Proteomes" id="UP000293195"/>
    </source>
</evidence>
<comment type="caution">
    <text evidence="11">The sequence shown here is derived from an EMBL/GenBank/DDBJ whole genome shotgun (WGS) entry which is preliminary data.</text>
</comment>
<evidence type="ECO:0000256" key="4">
    <source>
        <dbReference type="ARBA" id="ARBA00004685"/>
    </source>
</evidence>
<dbReference type="Pfam" id="PF05057">
    <property type="entry name" value="DUF676"/>
    <property type="match status" value="1"/>
</dbReference>
<reference evidence="12" key="1">
    <citation type="journal article" date="2019" name="bioRxiv">
        <title>Genomics, evolutionary history and diagnostics of the Alternaria alternata species group including apple and Asian pear pathotypes.</title>
        <authorList>
            <person name="Armitage A.D."/>
            <person name="Cockerton H.M."/>
            <person name="Sreenivasaprasad S."/>
            <person name="Woodhall J.W."/>
            <person name="Lane C.R."/>
            <person name="Harrison R.J."/>
            <person name="Clarkson J.P."/>
        </authorList>
    </citation>
    <scope>NUCLEOTIDE SEQUENCE [LARGE SCALE GENOMIC DNA]</scope>
    <source>
        <strain evidence="12">FERA 635</strain>
    </source>
</reference>
<evidence type="ECO:0000259" key="10">
    <source>
        <dbReference type="Pfam" id="PF05057"/>
    </source>
</evidence>
<keyword evidence="12" id="KW-1185">Reference proteome</keyword>
<evidence type="ECO:0000256" key="2">
    <source>
        <dbReference type="ARBA" id="ARBA00004240"/>
    </source>
</evidence>
<dbReference type="InterPro" id="IPR052374">
    <property type="entry name" value="SERAC1"/>
</dbReference>
<comment type="similarity">
    <text evidence="5">Belongs to the putative lipase ROG1 family.</text>
</comment>
<evidence type="ECO:0000256" key="8">
    <source>
        <dbReference type="ARBA" id="ARBA00023136"/>
    </source>
</evidence>
<evidence type="ECO:0000256" key="9">
    <source>
        <dbReference type="SAM" id="MobiDB-lite"/>
    </source>
</evidence>
<evidence type="ECO:0000313" key="11">
    <source>
        <dbReference type="EMBL" id="RYN96987.1"/>
    </source>
</evidence>